<accession>A0ABN0DSV7</accession>
<evidence type="ECO:0000313" key="3">
    <source>
        <dbReference type="Proteomes" id="UP000003175"/>
    </source>
</evidence>
<dbReference type="Pfam" id="PF01243">
    <property type="entry name" value="PNPOx_N"/>
    <property type="match status" value="1"/>
</dbReference>
<proteinExistence type="predicted"/>
<keyword evidence="3" id="KW-1185">Reference proteome</keyword>
<dbReference type="Proteomes" id="UP000003175">
    <property type="component" value="Unassembled WGS sequence"/>
</dbReference>
<evidence type="ECO:0000313" key="2">
    <source>
        <dbReference type="EMBL" id="EHG26035.1"/>
    </source>
</evidence>
<dbReference type="InterPro" id="IPR012349">
    <property type="entry name" value="Split_barrel_FMN-bd"/>
</dbReference>
<sequence length="124" mass="13942">MLTDVFFECLKHDGIVSVASVTPEDEAHIANTWNKYLIVTEDERILIPCYGFRKTERNAAEHPRLALTLGSHEVEGHRGMGTGFLLTGTAEFRKDGALFEQMHAKCSFANRVLIFTPDSCRQTL</sequence>
<feature type="domain" description="Pyridoxamine 5'-phosphate oxidase N-terminal" evidence="1">
    <location>
        <begin position="3"/>
        <end position="102"/>
    </location>
</feature>
<gene>
    <name evidence="2" type="ORF">HMPREF9432_00536</name>
</gene>
<comment type="caution">
    <text evidence="2">The sequence shown here is derived from an EMBL/GenBank/DDBJ whole genome shotgun (WGS) entry which is preliminary data.</text>
</comment>
<name>A0ABN0DSV7_9FIRM</name>
<dbReference type="SUPFAM" id="SSF50475">
    <property type="entry name" value="FMN-binding split barrel"/>
    <property type="match status" value="1"/>
</dbReference>
<evidence type="ECO:0000259" key="1">
    <source>
        <dbReference type="Pfam" id="PF01243"/>
    </source>
</evidence>
<dbReference type="EMBL" id="ADGH01000003">
    <property type="protein sequence ID" value="EHG26035.1"/>
    <property type="molecule type" value="Genomic_DNA"/>
</dbReference>
<dbReference type="RefSeq" id="WP_006695986.1">
    <property type="nucleotide sequence ID" value="NZ_JH376857.1"/>
</dbReference>
<reference evidence="2 3" key="1">
    <citation type="submission" date="2011-08" db="EMBL/GenBank/DDBJ databases">
        <title>The Genome Sequence of Selenomonas noxia F0398.</title>
        <authorList>
            <consortium name="The Broad Institute Genome Sequencing Platform"/>
            <person name="Earl A."/>
            <person name="Ward D."/>
            <person name="Feldgarden M."/>
            <person name="Gevers D."/>
            <person name="Izard J."/>
            <person name="Ganesan A."/>
            <person name="Blanton J.M."/>
            <person name="Baranova O.V."/>
            <person name="Tanner A.C."/>
            <person name="Dewhirst F.E."/>
            <person name="Young S.K."/>
            <person name="Zeng Q."/>
            <person name="Gargeya S."/>
            <person name="Fitzgerald M."/>
            <person name="Haas B."/>
            <person name="Abouelleil A."/>
            <person name="Alvarado L."/>
            <person name="Arachchi H.M."/>
            <person name="Berlin A."/>
            <person name="Brown A."/>
            <person name="Chapman S.B."/>
            <person name="Chen Z."/>
            <person name="Dunbar C."/>
            <person name="Freedman E."/>
            <person name="Gearin G."/>
            <person name="Gellesch M."/>
            <person name="Goldberg J."/>
            <person name="Griggs A."/>
            <person name="Gujja S."/>
            <person name="Heiman D."/>
            <person name="Howarth C."/>
            <person name="Larson L."/>
            <person name="Lui A."/>
            <person name="MacDonald P.J.P."/>
            <person name="Montmayeur A."/>
            <person name="Murphy C."/>
            <person name="Neiman D."/>
            <person name="Pearson M."/>
            <person name="Priest M."/>
            <person name="Roberts A."/>
            <person name="Saif S."/>
            <person name="Shea T."/>
            <person name="Shenoy N."/>
            <person name="Sisk P."/>
            <person name="Stolte C."/>
            <person name="Sykes S."/>
            <person name="Wortman J."/>
            <person name="Nusbaum C."/>
            <person name="Birren B."/>
        </authorList>
    </citation>
    <scope>NUCLEOTIDE SEQUENCE [LARGE SCALE GENOMIC DNA]</scope>
    <source>
        <strain evidence="2 3">F0398</strain>
    </source>
</reference>
<dbReference type="Gene3D" id="2.30.110.10">
    <property type="entry name" value="Electron Transport, Fmn-binding Protein, Chain A"/>
    <property type="match status" value="1"/>
</dbReference>
<organism evidence="2 3">
    <name type="scientific">Selenomonas noxia F0398</name>
    <dbReference type="NCBI Taxonomy" id="702437"/>
    <lineage>
        <taxon>Bacteria</taxon>
        <taxon>Bacillati</taxon>
        <taxon>Bacillota</taxon>
        <taxon>Negativicutes</taxon>
        <taxon>Selenomonadales</taxon>
        <taxon>Selenomonadaceae</taxon>
        <taxon>Selenomonas</taxon>
    </lineage>
</organism>
<protein>
    <recommendedName>
        <fullName evidence="1">Pyridoxamine 5'-phosphate oxidase N-terminal domain-containing protein</fullName>
    </recommendedName>
</protein>
<dbReference type="InterPro" id="IPR011576">
    <property type="entry name" value="Pyridox_Oxase_N"/>
</dbReference>